<feature type="region of interest" description="Disordered" evidence="5">
    <location>
        <begin position="853"/>
        <end position="879"/>
    </location>
</feature>
<evidence type="ECO:0000259" key="6">
    <source>
        <dbReference type="PROSITE" id="PS50020"/>
    </source>
</evidence>
<dbReference type="GO" id="GO:0005524">
    <property type="term" value="F:ATP binding"/>
    <property type="evidence" value="ECO:0007669"/>
    <property type="project" value="UniProtKB-KW"/>
</dbReference>
<reference evidence="7" key="1">
    <citation type="submission" date="2020-11" db="EMBL/GenBank/DDBJ databases">
        <authorList>
            <consortium name="DOE Joint Genome Institute"/>
            <person name="Ahrendt S."/>
            <person name="Riley R."/>
            <person name="Andreopoulos W."/>
            <person name="Labutti K."/>
            <person name="Pangilinan J."/>
            <person name="Ruiz-Duenas F.J."/>
            <person name="Barrasa J.M."/>
            <person name="Sanchez-Garcia M."/>
            <person name="Camarero S."/>
            <person name="Miyauchi S."/>
            <person name="Serrano A."/>
            <person name="Linde D."/>
            <person name="Babiker R."/>
            <person name="Drula E."/>
            <person name="Ayuso-Fernandez I."/>
            <person name="Pacheco R."/>
            <person name="Padilla G."/>
            <person name="Ferreira P."/>
            <person name="Barriuso J."/>
            <person name="Kellner H."/>
            <person name="Castanera R."/>
            <person name="Alfaro M."/>
            <person name="Ramirez L."/>
            <person name="Pisabarro A.G."/>
            <person name="Kuo A."/>
            <person name="Tritt A."/>
            <person name="Lipzen A."/>
            <person name="He G."/>
            <person name="Yan M."/>
            <person name="Ng V."/>
            <person name="Cullen D."/>
            <person name="Martin F."/>
            <person name="Rosso M.-N."/>
            <person name="Henrissat B."/>
            <person name="Hibbett D."/>
            <person name="Martinez A.T."/>
            <person name="Grigoriev I.V."/>
        </authorList>
    </citation>
    <scope>NUCLEOTIDE SEQUENCE</scope>
    <source>
        <strain evidence="7">CIRM-BRFM 674</strain>
    </source>
</reference>
<feature type="region of interest" description="Disordered" evidence="5">
    <location>
        <begin position="107"/>
        <end position="126"/>
    </location>
</feature>
<feature type="compositionally biased region" description="Acidic residues" evidence="5">
    <location>
        <begin position="974"/>
        <end position="985"/>
    </location>
</feature>
<feature type="compositionally biased region" description="Basic and acidic residues" evidence="5">
    <location>
        <begin position="986"/>
        <end position="1000"/>
    </location>
</feature>
<dbReference type="Proteomes" id="UP000807469">
    <property type="component" value="Unassembled WGS sequence"/>
</dbReference>
<dbReference type="InterPro" id="IPR037196">
    <property type="entry name" value="HSP90_C"/>
</dbReference>
<name>A0A9P5YWJ1_9AGAR</name>
<keyword evidence="2" id="KW-0547">Nucleotide-binding</keyword>
<dbReference type="SUPFAM" id="SSF51045">
    <property type="entry name" value="WW domain"/>
    <property type="match status" value="2"/>
</dbReference>
<feature type="compositionally biased region" description="Polar residues" evidence="5">
    <location>
        <begin position="409"/>
        <end position="421"/>
    </location>
</feature>
<dbReference type="EMBL" id="MU155293">
    <property type="protein sequence ID" value="KAF9476456.1"/>
    <property type="molecule type" value="Genomic_DNA"/>
</dbReference>
<feature type="compositionally biased region" description="Basic and acidic residues" evidence="5">
    <location>
        <begin position="423"/>
        <end position="447"/>
    </location>
</feature>
<evidence type="ECO:0000256" key="4">
    <source>
        <dbReference type="ARBA" id="ARBA00023186"/>
    </source>
</evidence>
<comment type="caution">
    <text evidence="7">The sequence shown here is derived from an EMBL/GenBank/DDBJ whole genome shotgun (WGS) entry which is preliminary data.</text>
</comment>
<feature type="compositionally biased region" description="Acidic residues" evidence="5">
    <location>
        <begin position="144"/>
        <end position="167"/>
    </location>
</feature>
<dbReference type="SUPFAM" id="SSF55874">
    <property type="entry name" value="ATPase domain of HSP90 chaperone/DNA topoisomerase II/histidine kinase"/>
    <property type="match status" value="1"/>
</dbReference>
<keyword evidence="3" id="KW-0067">ATP-binding</keyword>
<evidence type="ECO:0000256" key="3">
    <source>
        <dbReference type="ARBA" id="ARBA00022840"/>
    </source>
</evidence>
<comment type="similarity">
    <text evidence="1">Belongs to the heat shock protein 90 family.</text>
</comment>
<dbReference type="PROSITE" id="PS50020">
    <property type="entry name" value="WW_DOMAIN_2"/>
    <property type="match status" value="2"/>
</dbReference>
<feature type="compositionally biased region" description="Low complexity" evidence="5">
    <location>
        <begin position="943"/>
        <end position="970"/>
    </location>
</feature>
<dbReference type="CDD" id="cd16927">
    <property type="entry name" value="HATPase_Hsp90-like"/>
    <property type="match status" value="1"/>
</dbReference>
<dbReference type="SUPFAM" id="SSF81698">
    <property type="entry name" value="FF domain"/>
    <property type="match status" value="3"/>
</dbReference>
<dbReference type="HAMAP" id="MF_00505">
    <property type="entry name" value="HSP90"/>
    <property type="match status" value="1"/>
</dbReference>
<dbReference type="InterPro" id="IPR001202">
    <property type="entry name" value="WW_dom"/>
</dbReference>
<dbReference type="PROSITE" id="PS01159">
    <property type="entry name" value="WW_DOMAIN_1"/>
    <property type="match status" value="1"/>
</dbReference>
<evidence type="ECO:0000256" key="1">
    <source>
        <dbReference type="ARBA" id="ARBA00008239"/>
    </source>
</evidence>
<dbReference type="GO" id="GO:0016887">
    <property type="term" value="F:ATP hydrolysis activity"/>
    <property type="evidence" value="ECO:0007669"/>
    <property type="project" value="InterPro"/>
</dbReference>
<feature type="region of interest" description="Disordered" evidence="5">
    <location>
        <begin position="940"/>
        <end position="1002"/>
    </location>
</feature>
<dbReference type="InterPro" id="IPR036517">
    <property type="entry name" value="FF_domain_sf"/>
</dbReference>
<feature type="region of interest" description="Disordered" evidence="5">
    <location>
        <begin position="136"/>
        <end position="198"/>
    </location>
</feature>
<dbReference type="Pfam" id="PF00183">
    <property type="entry name" value="HSP90"/>
    <property type="match status" value="1"/>
</dbReference>
<dbReference type="Pfam" id="PF13589">
    <property type="entry name" value="HATPase_c_3"/>
    <property type="match status" value="1"/>
</dbReference>
<dbReference type="Gene3D" id="1.10.10.440">
    <property type="entry name" value="FF domain"/>
    <property type="match status" value="5"/>
</dbReference>
<dbReference type="OrthoDB" id="28737at2759"/>
<dbReference type="SMART" id="SM00456">
    <property type="entry name" value="WW"/>
    <property type="match status" value="2"/>
</dbReference>
<dbReference type="PANTHER" id="PTHR11528">
    <property type="entry name" value="HEAT SHOCK PROTEIN 90 FAMILY MEMBER"/>
    <property type="match status" value="1"/>
</dbReference>
<dbReference type="Gene3D" id="3.30.565.10">
    <property type="entry name" value="Histidine kinase-like ATPase, C-terminal domain"/>
    <property type="match status" value="1"/>
</dbReference>
<dbReference type="Gene3D" id="3.40.50.11260">
    <property type="match status" value="1"/>
</dbReference>
<evidence type="ECO:0000256" key="2">
    <source>
        <dbReference type="ARBA" id="ARBA00022741"/>
    </source>
</evidence>
<protein>
    <submittedName>
        <fullName evidence="7">HSP90-domain-containing protein</fullName>
    </submittedName>
</protein>
<feature type="domain" description="WW" evidence="6">
    <location>
        <begin position="3"/>
        <end position="36"/>
    </location>
</feature>
<dbReference type="InterPro" id="IPR036020">
    <property type="entry name" value="WW_dom_sf"/>
</dbReference>
<sequence>MASPLPPGWSEHLGPNGIPYYHNAITKESTYVRPVQVIAQPQPAAKKEKAHLKAPIPGTDWIRVTTTEGNVFYNNKVTKQSVWTVPDDLKAALEAFQAQELKATQAAAAPAESKGNSAASAKRKAEELVPVDEVIISKKSKVEEENEESEEDEDEDEDEEEEEDEEWQREAAAQLAAEAEEEKKKAEERAKEAELEAQRTRDAIGAAIPQRVEMSIEEGKALFKTLLREKDINPLHPWDLSLPKFIQDPRYVLLPSVAARREAFDEYCKERARELRQNTVKKEKEALSPKDEYEKLLKDEVKSTRASWTDFRRTWKKDRRFYGWGRDDREREKRFRDFLKDLGEQKRAAAEKAEANFFSLLKENVTITEDITWKEVKNRKIIYKDPRYDAVGSSSLREELFNTFVKGKVSQSTGEQGTSLSIDAKESSKDGPVDRQERRNKAVKEREEKINAERRRLDADIQRSKQGVDREEGERIFMTLLTDAIREPQATREQSLPQLKTDPRFTNSPLPLNRQVHLFHTHLSHLRAKQLANLHGLFEAHAASLATKFNALPLDTILASAPVTRLGFTEDHLEGEFEKWQRERTTAARAAFDEMMSENAFVEFWGRLGKIGGEGVSGGLKLGGEDIGEAAEEEEKVDMKALAKSVDIREMEKVLKNDKRYIMFDHVPDQRERWLRPAEMRLVRPLLLSLTFLASYVVAEEAVPETQKVKHDYQSDVSRLRKIVINSLYSHQEIFLRELISNANDALEKLRLTALKDRSIYDGSEPLNITIKAVPDPTGENGARLIIADTGIGMSPEELTNNLGTLAKSGTSEFLAKAEGADSTTAQGNLIGAFGVGFYSSFLVADRVEVASIPPKSEKNPNPVQHVFSSSSDDSTFDVYPDPRGNTLGRGTEITLFLKPDAQEYAEPAKLSALVHKHSKFSSSFPIYLWESWVEEVPDESAVETPAAEETPVASETPEETPAAAETPAADTEEKPEADEDEAIVEDIKDDITKDDEKVELPPPKMVNVTKEQWSHLNAQPPLWTRDPKTITEEEYKSFYTAYFKDFTPPLAWHHFSGDAGNGVAFKALMFLPSKLPEDYWQKPLEFKSKDVKLLVKRTFITSDLGDDSLPQWASWVKVVVDAEDLPLNVSRETLQSKKFMRQLKQIILKRMIQLFTKVLEGEDKEKYAKFSETYGSVLKLGAVEDAKNREKLATLVRFTTNQRNETTFDMYLENMKKGQKQIFFLAEMGKKSEDLAESVFIEKLHARGYEVLLLTEPLDEILFGNLRGWKNVPFQDAARAGLKFGDEELDPEEEKERQKELEEEYKPLLEYLKKEAGDVVKDVVLSNRLVTSPCAIVADQFGYTANVQRMMTASNAKGNRGGILHDYALKAKNLEVNPRSPLIEGLLRRVKALPAEEDEERDLDAEEELHEVASILIDGALVRSGYEVTNNNKFFSRVDRVLRRSLGVSETATADATVKPAPPVAPVPEPELPVDDGKVGITLPDHLKDKVEIEMEEIDEDGNVVVQHDEL</sequence>
<dbReference type="InterPro" id="IPR036890">
    <property type="entry name" value="HATPase_C_sf"/>
</dbReference>
<proteinExistence type="inferred from homology"/>
<dbReference type="Gene3D" id="2.20.70.10">
    <property type="match status" value="2"/>
</dbReference>
<dbReference type="GO" id="GO:0140662">
    <property type="term" value="F:ATP-dependent protein folding chaperone"/>
    <property type="evidence" value="ECO:0007669"/>
    <property type="project" value="InterPro"/>
</dbReference>
<evidence type="ECO:0000256" key="5">
    <source>
        <dbReference type="SAM" id="MobiDB-lite"/>
    </source>
</evidence>
<dbReference type="CDD" id="cd00201">
    <property type="entry name" value="WW"/>
    <property type="match status" value="2"/>
</dbReference>
<dbReference type="SMART" id="SM00441">
    <property type="entry name" value="FF"/>
    <property type="match status" value="4"/>
</dbReference>
<dbReference type="InterPro" id="IPR020575">
    <property type="entry name" value="Hsp90_N"/>
</dbReference>
<keyword evidence="8" id="KW-1185">Reference proteome</keyword>
<feature type="domain" description="WW" evidence="6">
    <location>
        <begin position="61"/>
        <end position="88"/>
    </location>
</feature>
<dbReference type="InterPro" id="IPR002713">
    <property type="entry name" value="FF_domain"/>
</dbReference>
<dbReference type="GO" id="GO:0051082">
    <property type="term" value="F:unfolded protein binding"/>
    <property type="evidence" value="ECO:0007669"/>
    <property type="project" value="InterPro"/>
</dbReference>
<dbReference type="PRINTS" id="PR00775">
    <property type="entry name" value="HEATSHOCK90"/>
</dbReference>
<feature type="compositionally biased region" description="Basic and acidic residues" evidence="5">
    <location>
        <begin position="181"/>
        <end position="198"/>
    </location>
</feature>
<dbReference type="InterPro" id="IPR020568">
    <property type="entry name" value="Ribosomal_Su5_D2-typ_SF"/>
</dbReference>
<organism evidence="7 8">
    <name type="scientific">Pholiota conissans</name>
    <dbReference type="NCBI Taxonomy" id="109636"/>
    <lineage>
        <taxon>Eukaryota</taxon>
        <taxon>Fungi</taxon>
        <taxon>Dikarya</taxon>
        <taxon>Basidiomycota</taxon>
        <taxon>Agaricomycotina</taxon>
        <taxon>Agaricomycetes</taxon>
        <taxon>Agaricomycetidae</taxon>
        <taxon>Agaricales</taxon>
        <taxon>Agaricineae</taxon>
        <taxon>Strophariaceae</taxon>
        <taxon>Pholiota</taxon>
    </lineage>
</organism>
<accession>A0A9P5YWJ1</accession>
<dbReference type="Pfam" id="PF00397">
    <property type="entry name" value="WW"/>
    <property type="match status" value="1"/>
</dbReference>
<feature type="region of interest" description="Disordered" evidence="5">
    <location>
        <begin position="407"/>
        <end position="447"/>
    </location>
</feature>
<dbReference type="InterPro" id="IPR001404">
    <property type="entry name" value="Hsp90_fam"/>
</dbReference>
<keyword evidence="4" id="KW-0143">Chaperone</keyword>
<evidence type="ECO:0000313" key="8">
    <source>
        <dbReference type="Proteomes" id="UP000807469"/>
    </source>
</evidence>
<dbReference type="Pfam" id="PF01846">
    <property type="entry name" value="FF"/>
    <property type="match status" value="2"/>
</dbReference>
<dbReference type="NCBIfam" id="NF003555">
    <property type="entry name" value="PRK05218.1"/>
    <property type="match status" value="1"/>
</dbReference>
<gene>
    <name evidence="7" type="ORF">BDN70DRAFT_914511</name>
</gene>
<evidence type="ECO:0000313" key="7">
    <source>
        <dbReference type="EMBL" id="KAF9476456.1"/>
    </source>
</evidence>
<dbReference type="SUPFAM" id="SSF54211">
    <property type="entry name" value="Ribosomal protein S5 domain 2-like"/>
    <property type="match status" value="1"/>
</dbReference>
<dbReference type="SUPFAM" id="SSF110942">
    <property type="entry name" value="HSP90 C-terminal domain"/>
    <property type="match status" value="1"/>
</dbReference>
<dbReference type="Gene3D" id="1.20.120.790">
    <property type="entry name" value="Heat shock protein 90, C-terminal domain"/>
    <property type="match status" value="1"/>
</dbReference>
<dbReference type="Gene3D" id="3.30.230.80">
    <property type="match status" value="1"/>
</dbReference>